<keyword evidence="3" id="KW-0255">Endonuclease</keyword>
<name>A0A2G9YVJ4_9BACT</name>
<dbReference type="Proteomes" id="UP000230273">
    <property type="component" value="Unassembled WGS sequence"/>
</dbReference>
<evidence type="ECO:0000313" key="3">
    <source>
        <dbReference type="EMBL" id="PIP23250.1"/>
    </source>
</evidence>
<proteinExistence type="inferred from homology"/>
<dbReference type="InterPro" id="IPR000305">
    <property type="entry name" value="GIY-YIG_endonuc"/>
</dbReference>
<sequence length="85" mass="10594">MYLYIVQSQKDFSFYIGTTERLMERLKEHNKGLSTFTRTKRPWILVYCEWYRSKTDCLKRERQLKKHKMGWRKIKERIKNSIMRG</sequence>
<evidence type="ECO:0000256" key="1">
    <source>
        <dbReference type="ARBA" id="ARBA00007435"/>
    </source>
</evidence>
<protein>
    <submittedName>
        <fullName evidence="3">Endonuclease</fullName>
    </submittedName>
</protein>
<organism evidence="3 4">
    <name type="scientific">Candidatus Nealsonbacteria bacterium CG23_combo_of_CG06-09_8_20_14_all_38_19</name>
    <dbReference type="NCBI Taxonomy" id="1974721"/>
    <lineage>
        <taxon>Bacteria</taxon>
        <taxon>Candidatus Nealsoniibacteriota</taxon>
    </lineage>
</organism>
<dbReference type="PANTHER" id="PTHR34477">
    <property type="entry name" value="UPF0213 PROTEIN YHBQ"/>
    <property type="match status" value="1"/>
</dbReference>
<dbReference type="InterPro" id="IPR035901">
    <property type="entry name" value="GIY-YIG_endonuc_sf"/>
</dbReference>
<dbReference type="GO" id="GO:0004519">
    <property type="term" value="F:endonuclease activity"/>
    <property type="evidence" value="ECO:0007669"/>
    <property type="project" value="UniProtKB-KW"/>
</dbReference>
<feature type="domain" description="GIY-YIG" evidence="2">
    <location>
        <begin position="1"/>
        <end position="75"/>
    </location>
</feature>
<dbReference type="Pfam" id="PF01541">
    <property type="entry name" value="GIY-YIG"/>
    <property type="match status" value="1"/>
</dbReference>
<gene>
    <name evidence="3" type="ORF">COX36_04330</name>
</gene>
<dbReference type="PROSITE" id="PS50164">
    <property type="entry name" value="GIY_YIG"/>
    <property type="match status" value="1"/>
</dbReference>
<accession>A0A2G9YVJ4</accession>
<reference evidence="3 4" key="1">
    <citation type="submission" date="2017-09" db="EMBL/GenBank/DDBJ databases">
        <title>Depth-based differentiation of microbial function through sediment-hosted aquifers and enrichment of novel symbionts in the deep terrestrial subsurface.</title>
        <authorList>
            <person name="Probst A.J."/>
            <person name="Ladd B."/>
            <person name="Jarett J.K."/>
            <person name="Geller-Mcgrath D.E."/>
            <person name="Sieber C.M."/>
            <person name="Emerson J.B."/>
            <person name="Anantharaman K."/>
            <person name="Thomas B.C."/>
            <person name="Malmstrom R."/>
            <person name="Stieglmeier M."/>
            <person name="Klingl A."/>
            <person name="Woyke T."/>
            <person name="Ryan C.M."/>
            <person name="Banfield J.F."/>
        </authorList>
    </citation>
    <scope>NUCLEOTIDE SEQUENCE [LARGE SCALE GENOMIC DNA]</scope>
    <source>
        <strain evidence="3">CG23_combo_of_CG06-09_8_20_14_all_38_19</strain>
    </source>
</reference>
<keyword evidence="3" id="KW-0540">Nuclease</keyword>
<evidence type="ECO:0000259" key="2">
    <source>
        <dbReference type="PROSITE" id="PS50164"/>
    </source>
</evidence>
<evidence type="ECO:0000313" key="4">
    <source>
        <dbReference type="Proteomes" id="UP000230273"/>
    </source>
</evidence>
<dbReference type="AlphaFoldDB" id="A0A2G9YVJ4"/>
<comment type="caution">
    <text evidence="3">The sequence shown here is derived from an EMBL/GenBank/DDBJ whole genome shotgun (WGS) entry which is preliminary data.</text>
</comment>
<dbReference type="PANTHER" id="PTHR34477:SF1">
    <property type="entry name" value="UPF0213 PROTEIN YHBQ"/>
    <property type="match status" value="1"/>
</dbReference>
<dbReference type="InterPro" id="IPR050190">
    <property type="entry name" value="UPF0213_domain"/>
</dbReference>
<comment type="similarity">
    <text evidence="1">Belongs to the UPF0213 family.</text>
</comment>
<dbReference type="SUPFAM" id="SSF82771">
    <property type="entry name" value="GIY-YIG endonuclease"/>
    <property type="match status" value="1"/>
</dbReference>
<dbReference type="Gene3D" id="3.40.1440.10">
    <property type="entry name" value="GIY-YIG endonuclease"/>
    <property type="match status" value="1"/>
</dbReference>
<dbReference type="EMBL" id="PCRP01000069">
    <property type="protein sequence ID" value="PIP23250.1"/>
    <property type="molecule type" value="Genomic_DNA"/>
</dbReference>
<keyword evidence="3" id="KW-0378">Hydrolase</keyword>